<gene>
    <name evidence="1" type="ORF">EGR_05214</name>
</gene>
<dbReference type="Proteomes" id="UP000019149">
    <property type="component" value="Unassembled WGS sequence"/>
</dbReference>
<keyword evidence="2" id="KW-1185">Reference proteome</keyword>
<reference evidence="1 2" key="1">
    <citation type="journal article" date="2013" name="Nat. Genet.">
        <title>The genome of the hydatid tapeworm Echinococcus granulosus.</title>
        <authorList>
            <person name="Zheng H."/>
            <person name="Zhang W."/>
            <person name="Zhang L."/>
            <person name="Zhang Z."/>
            <person name="Li J."/>
            <person name="Lu G."/>
            <person name="Zhu Y."/>
            <person name="Wang Y."/>
            <person name="Huang Y."/>
            <person name="Liu J."/>
            <person name="Kang H."/>
            <person name="Chen J."/>
            <person name="Wang L."/>
            <person name="Chen A."/>
            <person name="Yu S."/>
            <person name="Gao Z."/>
            <person name="Jin L."/>
            <person name="Gu W."/>
            <person name="Wang Z."/>
            <person name="Zhao L."/>
            <person name="Shi B."/>
            <person name="Wen H."/>
            <person name="Lin R."/>
            <person name="Jones M.K."/>
            <person name="Brejova B."/>
            <person name="Vinar T."/>
            <person name="Zhao G."/>
            <person name="McManus D.P."/>
            <person name="Chen Z."/>
            <person name="Zhou Y."/>
            <person name="Wang S."/>
        </authorList>
    </citation>
    <scope>NUCLEOTIDE SEQUENCE [LARGE SCALE GENOMIC DNA]</scope>
</reference>
<proteinExistence type="predicted"/>
<dbReference type="GeneID" id="36340929"/>
<dbReference type="RefSeq" id="XP_024351084.1">
    <property type="nucleotide sequence ID" value="XM_024494463.1"/>
</dbReference>
<dbReference type="CTD" id="36340929"/>
<organism evidence="1 2">
    <name type="scientific">Echinococcus granulosus</name>
    <name type="common">Hydatid tapeworm</name>
    <dbReference type="NCBI Taxonomy" id="6210"/>
    <lineage>
        <taxon>Eukaryota</taxon>
        <taxon>Metazoa</taxon>
        <taxon>Spiralia</taxon>
        <taxon>Lophotrochozoa</taxon>
        <taxon>Platyhelminthes</taxon>
        <taxon>Cestoda</taxon>
        <taxon>Eucestoda</taxon>
        <taxon>Cyclophyllidea</taxon>
        <taxon>Taeniidae</taxon>
        <taxon>Echinococcus</taxon>
        <taxon>Echinococcus granulosus group</taxon>
    </lineage>
</organism>
<name>W6UFK1_ECHGR</name>
<accession>W6UFK1</accession>
<comment type="caution">
    <text evidence="1">The sequence shown here is derived from an EMBL/GenBank/DDBJ whole genome shotgun (WGS) entry which is preliminary data.</text>
</comment>
<protein>
    <submittedName>
        <fullName evidence="1">Uncharacterized protein</fullName>
    </submittedName>
</protein>
<dbReference type="EMBL" id="APAU02000037">
    <property type="protein sequence ID" value="EUB59888.1"/>
    <property type="molecule type" value="Genomic_DNA"/>
</dbReference>
<evidence type="ECO:0000313" key="1">
    <source>
        <dbReference type="EMBL" id="EUB59888.1"/>
    </source>
</evidence>
<sequence>MPHRRRCQQELEVAFVVPVLICTTAPNPCLQPLAFIFTYICDCSTENSLFRPIPVPTWLPHFPLHDFISARNHHIHVLLLLCGMAFEPALPYISTTSSPILLRGTINSGKTRGAAQICRVLFIMETRK</sequence>
<evidence type="ECO:0000313" key="2">
    <source>
        <dbReference type="Proteomes" id="UP000019149"/>
    </source>
</evidence>
<dbReference type="AlphaFoldDB" id="W6UFK1"/>
<dbReference type="KEGG" id="egl:EGR_05214"/>